<evidence type="ECO:0000313" key="1">
    <source>
        <dbReference type="EMBL" id="KKM67616.1"/>
    </source>
</evidence>
<organism evidence="1">
    <name type="scientific">marine sediment metagenome</name>
    <dbReference type="NCBI Taxonomy" id="412755"/>
    <lineage>
        <taxon>unclassified sequences</taxon>
        <taxon>metagenomes</taxon>
        <taxon>ecological metagenomes</taxon>
    </lineage>
</organism>
<comment type="caution">
    <text evidence="1">The sequence shown here is derived from an EMBL/GenBank/DDBJ whole genome shotgun (WGS) entry which is preliminary data.</text>
</comment>
<proteinExistence type="predicted"/>
<sequence>MMPLPPNTVEVKPENKCDVCGEKNARYYNITYYIHVCGMKCFEEFIVGYNREIEEISRKLLKPDETDAVRKEKDDL</sequence>
<dbReference type="AlphaFoldDB" id="A0A0F9JYQ1"/>
<dbReference type="EMBL" id="LAZR01010317">
    <property type="protein sequence ID" value="KKM67616.1"/>
    <property type="molecule type" value="Genomic_DNA"/>
</dbReference>
<reference evidence="1" key="1">
    <citation type="journal article" date="2015" name="Nature">
        <title>Complex archaea that bridge the gap between prokaryotes and eukaryotes.</title>
        <authorList>
            <person name="Spang A."/>
            <person name="Saw J.H."/>
            <person name="Jorgensen S.L."/>
            <person name="Zaremba-Niedzwiedzka K."/>
            <person name="Martijn J."/>
            <person name="Lind A.E."/>
            <person name="van Eijk R."/>
            <person name="Schleper C."/>
            <person name="Guy L."/>
            <person name="Ettema T.J."/>
        </authorList>
    </citation>
    <scope>NUCLEOTIDE SEQUENCE</scope>
</reference>
<accession>A0A0F9JYQ1</accession>
<name>A0A0F9JYQ1_9ZZZZ</name>
<protein>
    <submittedName>
        <fullName evidence="1">Uncharacterized protein</fullName>
    </submittedName>
</protein>
<gene>
    <name evidence="1" type="ORF">LCGC14_1469320</name>
</gene>